<dbReference type="InterPro" id="IPR002083">
    <property type="entry name" value="MATH/TRAF_dom"/>
</dbReference>
<organism evidence="3 4">
    <name type="scientific">Caenorhabditis remanei</name>
    <name type="common">Caenorhabditis vulgaris</name>
    <dbReference type="NCBI Taxonomy" id="31234"/>
    <lineage>
        <taxon>Eukaryota</taxon>
        <taxon>Metazoa</taxon>
        <taxon>Ecdysozoa</taxon>
        <taxon>Nematoda</taxon>
        <taxon>Chromadorea</taxon>
        <taxon>Rhabditida</taxon>
        <taxon>Rhabditina</taxon>
        <taxon>Rhabditomorpha</taxon>
        <taxon>Rhabditoidea</taxon>
        <taxon>Rhabditidae</taxon>
        <taxon>Peloderinae</taxon>
        <taxon>Caenorhabditis</taxon>
    </lineage>
</organism>
<dbReference type="Gene3D" id="2.60.210.10">
    <property type="entry name" value="Apoptosis, Tumor Necrosis Factor Receptor Associated Protein 2, Chain A"/>
    <property type="match status" value="1"/>
</dbReference>
<dbReference type="CDD" id="cd00121">
    <property type="entry name" value="MATH"/>
    <property type="match status" value="1"/>
</dbReference>
<dbReference type="SUPFAM" id="SSF49599">
    <property type="entry name" value="TRAF domain-like"/>
    <property type="match status" value="1"/>
</dbReference>
<feature type="compositionally biased region" description="Polar residues" evidence="1">
    <location>
        <begin position="70"/>
        <end position="83"/>
    </location>
</feature>
<evidence type="ECO:0000259" key="2">
    <source>
        <dbReference type="PROSITE" id="PS50097"/>
    </source>
</evidence>
<proteinExistence type="predicted"/>
<evidence type="ECO:0000256" key="1">
    <source>
        <dbReference type="SAM" id="MobiDB-lite"/>
    </source>
</evidence>
<accession>A0A6A5GXA8</accession>
<feature type="region of interest" description="Disordered" evidence="1">
    <location>
        <begin position="1"/>
        <end position="24"/>
    </location>
</feature>
<reference evidence="3 4" key="1">
    <citation type="submission" date="2019-12" db="EMBL/GenBank/DDBJ databases">
        <title>Chromosome-level assembly of the Caenorhabditis remanei genome.</title>
        <authorList>
            <person name="Teterina A.A."/>
            <person name="Willis J.H."/>
            <person name="Phillips P.C."/>
        </authorList>
    </citation>
    <scope>NUCLEOTIDE SEQUENCE [LARGE SCALE GENOMIC DNA]</scope>
    <source>
        <strain evidence="3 4">PX506</strain>
        <tissue evidence="3">Whole organism</tissue>
    </source>
</reference>
<dbReference type="PANTHER" id="PTHR22743:SF165">
    <property type="entry name" value="BTB AND MATH DOMAIN CONTAINING-RELATED"/>
    <property type="match status" value="1"/>
</dbReference>
<sequence length="396" mass="45315">MAKQNDNVNPGNNEEGSPPTKRRKIEELLEKQKNLEKSHLEMGEKLRLAEEEIKKISQELEEDTVEENMTKQTTSSLQNSVTSPGVFHESTAQPWAMSRKCFVLKHVFTDVPDMNHGECYYGKEEEHFGVAWQAYLWKQDNKLNLYLECVKLLSGEKWLISSNAVFKLASKNGKFQSELISGTHGNADGNTKFVSYGASEFIEWNRVKEDFLEDGKLTVEIHVEIEKMIGIYKNDLISFDDEMKPFSDVVLVVNEKKFFVSKLHLAGRSPYFNLLLMRNFQKSTKSEIKLIGIVADDFQNYLEVLYGEQSIDECTVEGILVVADTYDTPMVIRKCEDFLVKKSQKTLKKMLEMSIRYNLEALKKKCLGKIKSIVDIKSVVPGHIHDMDASIMATLL</sequence>
<evidence type="ECO:0000313" key="3">
    <source>
        <dbReference type="EMBL" id="KAF1759787.1"/>
    </source>
</evidence>
<comment type="caution">
    <text evidence="3">The sequence shown here is derived from an EMBL/GenBank/DDBJ whole genome shotgun (WGS) entry which is preliminary data.</text>
</comment>
<dbReference type="SUPFAM" id="SSF54695">
    <property type="entry name" value="POZ domain"/>
    <property type="match status" value="1"/>
</dbReference>
<dbReference type="CDD" id="cd18186">
    <property type="entry name" value="BTB_POZ_ZBTB_KLHL-like"/>
    <property type="match status" value="1"/>
</dbReference>
<dbReference type="SMART" id="SM00225">
    <property type="entry name" value="BTB"/>
    <property type="match status" value="1"/>
</dbReference>
<dbReference type="GeneID" id="9801820"/>
<dbReference type="AlphaFoldDB" id="A0A6A5GXA8"/>
<evidence type="ECO:0000313" key="4">
    <source>
        <dbReference type="Proteomes" id="UP000483820"/>
    </source>
</evidence>
<feature type="region of interest" description="Disordered" evidence="1">
    <location>
        <begin position="61"/>
        <end position="85"/>
    </location>
</feature>
<dbReference type="InterPro" id="IPR000210">
    <property type="entry name" value="BTB/POZ_dom"/>
</dbReference>
<dbReference type="PROSITE" id="PS50097">
    <property type="entry name" value="BTB"/>
    <property type="match status" value="1"/>
</dbReference>
<dbReference type="Proteomes" id="UP000483820">
    <property type="component" value="Chromosome IV"/>
</dbReference>
<name>A0A6A5GXA8_CAERE</name>
<dbReference type="CTD" id="9801820"/>
<dbReference type="InterPro" id="IPR008974">
    <property type="entry name" value="TRAF-like"/>
</dbReference>
<feature type="domain" description="BTB" evidence="2">
    <location>
        <begin position="247"/>
        <end position="306"/>
    </location>
</feature>
<dbReference type="InterPro" id="IPR052664">
    <property type="entry name" value="BTB-MATH_domain_protein"/>
</dbReference>
<dbReference type="Pfam" id="PF00917">
    <property type="entry name" value="MATH"/>
    <property type="match status" value="1"/>
</dbReference>
<gene>
    <name evidence="3" type="ORF">GCK72_016254</name>
</gene>
<dbReference type="EMBL" id="WUAV01000004">
    <property type="protein sequence ID" value="KAF1759787.1"/>
    <property type="molecule type" value="Genomic_DNA"/>
</dbReference>
<feature type="compositionally biased region" description="Polar residues" evidence="1">
    <location>
        <begin position="1"/>
        <end position="15"/>
    </location>
</feature>
<dbReference type="InterPro" id="IPR011333">
    <property type="entry name" value="SKP1/BTB/POZ_sf"/>
</dbReference>
<dbReference type="PANTHER" id="PTHR22743">
    <property type="entry name" value="MEPRIN/TRAF-LIKE MATH FAMILY-C.ELEGANS"/>
    <property type="match status" value="1"/>
</dbReference>
<dbReference type="Pfam" id="PF00651">
    <property type="entry name" value="BTB"/>
    <property type="match status" value="1"/>
</dbReference>
<protein>
    <recommendedName>
        <fullName evidence="2">BTB domain-containing protein</fullName>
    </recommendedName>
</protein>
<dbReference type="RefSeq" id="XP_053586189.1">
    <property type="nucleotide sequence ID" value="XM_053731417.1"/>
</dbReference>
<dbReference type="SMART" id="SM00061">
    <property type="entry name" value="MATH"/>
    <property type="match status" value="1"/>
</dbReference>
<dbReference type="Gene3D" id="3.30.710.10">
    <property type="entry name" value="Potassium Channel Kv1.1, Chain A"/>
    <property type="match status" value="1"/>
</dbReference>
<dbReference type="KEGG" id="crq:GCK72_016254"/>